<dbReference type="EMBL" id="PJRQ01000040">
    <property type="protein sequence ID" value="PLR09112.1"/>
    <property type="molecule type" value="Genomic_DNA"/>
</dbReference>
<dbReference type="Gene3D" id="3.30.70.1060">
    <property type="entry name" value="Dimeric alpha+beta barrel"/>
    <property type="match status" value="1"/>
</dbReference>
<dbReference type="InterPro" id="IPR005545">
    <property type="entry name" value="YCII"/>
</dbReference>
<dbReference type="AlphaFoldDB" id="A0A2N5CPQ9"/>
<evidence type="ECO:0000313" key="4">
    <source>
        <dbReference type="Proteomes" id="UP000234483"/>
    </source>
</evidence>
<comment type="similarity">
    <text evidence="1">Belongs to the YciI family.</text>
</comment>
<comment type="caution">
    <text evidence="3">The sequence shown here is derived from an EMBL/GenBank/DDBJ whole genome shotgun (WGS) entry which is preliminary data.</text>
</comment>
<gene>
    <name evidence="3" type="ORF">CFHF_18375</name>
</gene>
<evidence type="ECO:0000259" key="2">
    <source>
        <dbReference type="Pfam" id="PF03795"/>
    </source>
</evidence>
<evidence type="ECO:0000256" key="1">
    <source>
        <dbReference type="ARBA" id="ARBA00007689"/>
    </source>
</evidence>
<organism evidence="3 4">
    <name type="scientific">Caulobacter flavus</name>
    <dbReference type="NCBI Taxonomy" id="1679497"/>
    <lineage>
        <taxon>Bacteria</taxon>
        <taxon>Pseudomonadati</taxon>
        <taxon>Pseudomonadota</taxon>
        <taxon>Alphaproteobacteria</taxon>
        <taxon>Caulobacterales</taxon>
        <taxon>Caulobacteraceae</taxon>
        <taxon>Caulobacter</taxon>
    </lineage>
</organism>
<dbReference type="Proteomes" id="UP000234483">
    <property type="component" value="Unassembled WGS sequence"/>
</dbReference>
<sequence>MPSHPVYVVTLRFADKSRAPAHMADHNAWLQRGFEEGVFLLSGSLQPNAGGVIIAHGLARAALETRLTEDPFVSHGVVTTDIAEIAAGRTDPRLAFLTA</sequence>
<dbReference type="PANTHER" id="PTHR37828">
    <property type="entry name" value="GSR2449 PROTEIN"/>
    <property type="match status" value="1"/>
</dbReference>
<dbReference type="Pfam" id="PF03795">
    <property type="entry name" value="YCII"/>
    <property type="match status" value="1"/>
</dbReference>
<reference evidence="3 4" key="1">
    <citation type="submission" date="2017-12" db="EMBL/GenBank/DDBJ databases">
        <title>The genome sequence of Caulobacter flavus CGMCC1 15093.</title>
        <authorList>
            <person name="Gao J."/>
            <person name="Mao X."/>
            <person name="Sun J."/>
        </authorList>
    </citation>
    <scope>NUCLEOTIDE SEQUENCE [LARGE SCALE GENOMIC DNA]</scope>
    <source>
        <strain evidence="3 4">CGMCC1 15093</strain>
    </source>
</reference>
<feature type="domain" description="YCII-related" evidence="2">
    <location>
        <begin position="16"/>
        <end position="79"/>
    </location>
</feature>
<evidence type="ECO:0000313" key="3">
    <source>
        <dbReference type="EMBL" id="PLR09112.1"/>
    </source>
</evidence>
<protein>
    <recommendedName>
        <fullName evidence="2">YCII-related domain-containing protein</fullName>
    </recommendedName>
</protein>
<name>A0A2N5CPQ9_9CAUL</name>
<dbReference type="InterPro" id="IPR011008">
    <property type="entry name" value="Dimeric_a/b-barrel"/>
</dbReference>
<accession>A0A2N5CPQ9</accession>
<proteinExistence type="inferred from homology"/>
<dbReference type="SUPFAM" id="SSF54909">
    <property type="entry name" value="Dimeric alpha+beta barrel"/>
    <property type="match status" value="1"/>
</dbReference>
<dbReference type="PANTHER" id="PTHR37828:SF1">
    <property type="entry name" value="YCII-RELATED DOMAIN-CONTAINING PROTEIN"/>
    <property type="match status" value="1"/>
</dbReference>